<dbReference type="EMBL" id="UPHQ01000242">
    <property type="protein sequence ID" value="VBA43428.1"/>
    <property type="molecule type" value="Genomic_DNA"/>
</dbReference>
<dbReference type="Proteomes" id="UP000267289">
    <property type="component" value="Unassembled WGS sequence"/>
</dbReference>
<dbReference type="GO" id="GO:0005506">
    <property type="term" value="F:iron ion binding"/>
    <property type="evidence" value="ECO:0007669"/>
    <property type="project" value="InterPro"/>
</dbReference>
<name>A0A498QAY4_9MYCO</name>
<gene>
    <name evidence="1" type="ORF">LAUMK13_04518</name>
</gene>
<keyword evidence="1" id="KW-0503">Monooxygenase</keyword>
<evidence type="ECO:0000313" key="1">
    <source>
        <dbReference type="EMBL" id="VBA43428.1"/>
    </source>
</evidence>
<organism evidence="1 2">
    <name type="scientific">Mycobacterium innocens</name>
    <dbReference type="NCBI Taxonomy" id="2341083"/>
    <lineage>
        <taxon>Bacteria</taxon>
        <taxon>Bacillati</taxon>
        <taxon>Actinomycetota</taxon>
        <taxon>Actinomycetes</taxon>
        <taxon>Mycobacteriales</taxon>
        <taxon>Mycobacteriaceae</taxon>
        <taxon>Mycobacterium</taxon>
    </lineage>
</organism>
<dbReference type="EC" id="1.14.13.221" evidence="1"/>
<keyword evidence="2" id="KW-1185">Reference proteome</keyword>
<sequence length="65" mass="7174">MLTFGGGGHYWLGAHLARIELAEASKVITRRIPQARRCGPVTWRPIAGISGPIALPIEFRARHSR</sequence>
<dbReference type="GO" id="GO:0016705">
    <property type="term" value="F:oxidoreductase activity, acting on paired donors, with incorporation or reduction of molecular oxygen"/>
    <property type="evidence" value="ECO:0007669"/>
    <property type="project" value="InterPro"/>
</dbReference>
<protein>
    <submittedName>
        <fullName evidence="1">Steroid C26-monooxygenase</fullName>
        <ecNumber evidence="1">1.14.13.221</ecNumber>
    </submittedName>
</protein>
<dbReference type="AlphaFoldDB" id="A0A498QAY4"/>
<dbReference type="SUPFAM" id="SSF48264">
    <property type="entry name" value="Cytochrome P450"/>
    <property type="match status" value="1"/>
</dbReference>
<dbReference type="GO" id="GO:0020037">
    <property type="term" value="F:heme binding"/>
    <property type="evidence" value="ECO:0007669"/>
    <property type="project" value="InterPro"/>
</dbReference>
<accession>A0A498QAY4</accession>
<proteinExistence type="predicted"/>
<dbReference type="InterPro" id="IPR036396">
    <property type="entry name" value="Cyt_P450_sf"/>
</dbReference>
<evidence type="ECO:0000313" key="2">
    <source>
        <dbReference type="Proteomes" id="UP000267289"/>
    </source>
</evidence>
<dbReference type="Gene3D" id="1.10.630.10">
    <property type="entry name" value="Cytochrome P450"/>
    <property type="match status" value="1"/>
</dbReference>
<dbReference type="GO" id="GO:0004497">
    <property type="term" value="F:monooxygenase activity"/>
    <property type="evidence" value="ECO:0007669"/>
    <property type="project" value="UniProtKB-KW"/>
</dbReference>
<keyword evidence="1" id="KW-0560">Oxidoreductase</keyword>
<reference evidence="1 2" key="1">
    <citation type="submission" date="2018-09" db="EMBL/GenBank/DDBJ databases">
        <authorList>
            <person name="Tagini F."/>
        </authorList>
    </citation>
    <scope>NUCLEOTIDE SEQUENCE [LARGE SCALE GENOMIC DNA]</scope>
    <source>
        <strain evidence="1 2">MK13</strain>
    </source>
</reference>